<dbReference type="EMBL" id="JAEUBG010004367">
    <property type="protein sequence ID" value="KAH3681575.1"/>
    <property type="molecule type" value="Genomic_DNA"/>
</dbReference>
<dbReference type="InterPro" id="IPR029063">
    <property type="entry name" value="SAM-dependent_MTases_sf"/>
</dbReference>
<dbReference type="SUPFAM" id="SSF53335">
    <property type="entry name" value="S-adenosyl-L-methionine-dependent methyltransferases"/>
    <property type="match status" value="1"/>
</dbReference>
<dbReference type="Proteomes" id="UP000774326">
    <property type="component" value="Unassembled WGS sequence"/>
</dbReference>
<dbReference type="InterPro" id="IPR019410">
    <property type="entry name" value="Methyltransf_16"/>
</dbReference>
<reference evidence="1" key="1">
    <citation type="journal article" date="2021" name="Open Biol.">
        <title>Shared evolutionary footprints suggest mitochondrial oxidative damage underlies multiple complex I losses in fungi.</title>
        <authorList>
            <person name="Schikora-Tamarit M.A."/>
            <person name="Marcet-Houben M."/>
            <person name="Nosek J."/>
            <person name="Gabaldon T."/>
        </authorList>
    </citation>
    <scope>NUCLEOTIDE SEQUENCE</scope>
    <source>
        <strain evidence="1">CBS2887</strain>
    </source>
</reference>
<name>A0A9P8TK22_WICPI</name>
<keyword evidence="2" id="KW-1185">Reference proteome</keyword>
<dbReference type="GO" id="GO:0005737">
    <property type="term" value="C:cytoplasm"/>
    <property type="evidence" value="ECO:0007669"/>
    <property type="project" value="TreeGrafter"/>
</dbReference>
<proteinExistence type="predicted"/>
<gene>
    <name evidence="1" type="ORF">WICPIJ_007449</name>
</gene>
<reference evidence="1" key="2">
    <citation type="submission" date="2021-01" db="EMBL/GenBank/DDBJ databases">
        <authorList>
            <person name="Schikora-Tamarit M.A."/>
        </authorList>
    </citation>
    <scope>NUCLEOTIDE SEQUENCE</scope>
    <source>
        <strain evidence="1">CBS2887</strain>
    </source>
</reference>
<dbReference type="GO" id="GO:0008757">
    <property type="term" value="F:S-adenosylmethionine-dependent methyltransferase activity"/>
    <property type="evidence" value="ECO:0007669"/>
    <property type="project" value="UniProtKB-ARBA"/>
</dbReference>
<protein>
    <recommendedName>
        <fullName evidence="3">FAM86 N-terminal domain-containing protein</fullName>
    </recommendedName>
</protein>
<evidence type="ECO:0000313" key="2">
    <source>
        <dbReference type="Proteomes" id="UP000774326"/>
    </source>
</evidence>
<comment type="caution">
    <text evidence="1">The sequence shown here is derived from an EMBL/GenBank/DDBJ whole genome shotgun (WGS) entry which is preliminary data.</text>
</comment>
<accession>A0A9P8TK22</accession>
<evidence type="ECO:0008006" key="3">
    <source>
        <dbReference type="Google" id="ProtNLM"/>
    </source>
</evidence>
<dbReference type="AlphaFoldDB" id="A0A9P8TK22"/>
<dbReference type="Gene3D" id="3.40.50.150">
    <property type="entry name" value="Vaccinia Virus protein VP39"/>
    <property type="match status" value="1"/>
</dbReference>
<dbReference type="Pfam" id="PF10294">
    <property type="entry name" value="Methyltransf_16"/>
    <property type="match status" value="1"/>
</dbReference>
<evidence type="ECO:0000313" key="1">
    <source>
        <dbReference type="EMBL" id="KAH3681575.1"/>
    </source>
</evidence>
<dbReference type="OrthoDB" id="194386at2759"/>
<sequence length="349" mass="38479">MLANQSPTTSGLDKFTANILQRIPQRHLHIPFDSIQNDEQYQHSLLATLQTISLTNPFYAKQTLESLLGHRAQTVISGDLMDSYYDLLSTLLFSKPLLATDPDLIQYNITPQISIKVWETPMIISGAGTTGFRTWEASLFLCEYLAAEMSTTTAMTTSFKGDHKFNGLELGCGTGIVSMFILKFLQSISGNGSVCLTDGDSSLIEKLAPNLTLNDITATEAETEIATPETSITHKSQRLWWGEDSIPENVDIIYAADVTYDSSVIPSLVTCITQALTQGVKYCLIAATIRNEDTIRVFELALDQVPLRWEIVQERETSAGGNYSNISGQAGLVWYAEGTPAIKIYKIEL</sequence>
<organism evidence="1 2">
    <name type="scientific">Wickerhamomyces pijperi</name>
    <name type="common">Yeast</name>
    <name type="synonym">Pichia pijperi</name>
    <dbReference type="NCBI Taxonomy" id="599730"/>
    <lineage>
        <taxon>Eukaryota</taxon>
        <taxon>Fungi</taxon>
        <taxon>Dikarya</taxon>
        <taxon>Ascomycota</taxon>
        <taxon>Saccharomycotina</taxon>
        <taxon>Saccharomycetes</taxon>
        <taxon>Phaffomycetales</taxon>
        <taxon>Wickerhamomycetaceae</taxon>
        <taxon>Wickerhamomyces</taxon>
    </lineage>
</organism>
<dbReference type="PANTHER" id="PTHR14614">
    <property type="entry name" value="HEPATOCELLULAR CARCINOMA-ASSOCIATED ANTIGEN"/>
    <property type="match status" value="1"/>
</dbReference>
<dbReference type="PANTHER" id="PTHR14614:SF130">
    <property type="entry name" value="PROTEIN-LYSINE N-METHYLTRANSFERASE EEF2KMT"/>
    <property type="match status" value="1"/>
</dbReference>